<name>A0AAV4CUY4_9GAST</name>
<evidence type="ECO:0000313" key="3">
    <source>
        <dbReference type="Proteomes" id="UP000735302"/>
    </source>
</evidence>
<feature type="region of interest" description="Disordered" evidence="1">
    <location>
        <begin position="47"/>
        <end position="84"/>
    </location>
</feature>
<accession>A0AAV4CUY4</accession>
<reference evidence="2 3" key="1">
    <citation type="journal article" date="2021" name="Elife">
        <title>Chloroplast acquisition without the gene transfer in kleptoplastic sea slugs, Plakobranchus ocellatus.</title>
        <authorList>
            <person name="Maeda T."/>
            <person name="Takahashi S."/>
            <person name="Yoshida T."/>
            <person name="Shimamura S."/>
            <person name="Takaki Y."/>
            <person name="Nagai Y."/>
            <person name="Toyoda A."/>
            <person name="Suzuki Y."/>
            <person name="Arimoto A."/>
            <person name="Ishii H."/>
            <person name="Satoh N."/>
            <person name="Nishiyama T."/>
            <person name="Hasebe M."/>
            <person name="Maruyama T."/>
            <person name="Minagawa J."/>
            <person name="Obokata J."/>
            <person name="Shigenobu S."/>
        </authorList>
    </citation>
    <scope>NUCLEOTIDE SEQUENCE [LARGE SCALE GENOMIC DNA]</scope>
</reference>
<evidence type="ECO:0000256" key="1">
    <source>
        <dbReference type="SAM" id="MobiDB-lite"/>
    </source>
</evidence>
<gene>
    <name evidence="2" type="ORF">PoB_006223100</name>
</gene>
<evidence type="ECO:0000313" key="2">
    <source>
        <dbReference type="EMBL" id="GFO35726.1"/>
    </source>
</evidence>
<proteinExistence type="predicted"/>
<dbReference type="AlphaFoldDB" id="A0AAV4CUY4"/>
<organism evidence="2 3">
    <name type="scientific">Plakobranchus ocellatus</name>
    <dbReference type="NCBI Taxonomy" id="259542"/>
    <lineage>
        <taxon>Eukaryota</taxon>
        <taxon>Metazoa</taxon>
        <taxon>Spiralia</taxon>
        <taxon>Lophotrochozoa</taxon>
        <taxon>Mollusca</taxon>
        <taxon>Gastropoda</taxon>
        <taxon>Heterobranchia</taxon>
        <taxon>Euthyneura</taxon>
        <taxon>Panpulmonata</taxon>
        <taxon>Sacoglossa</taxon>
        <taxon>Placobranchoidea</taxon>
        <taxon>Plakobranchidae</taxon>
        <taxon>Plakobranchus</taxon>
    </lineage>
</organism>
<comment type="caution">
    <text evidence="2">The sequence shown here is derived from an EMBL/GenBank/DDBJ whole genome shotgun (WGS) entry which is preliminary data.</text>
</comment>
<dbReference type="Proteomes" id="UP000735302">
    <property type="component" value="Unassembled WGS sequence"/>
</dbReference>
<sequence>MAYLSFHRIRRKVRERCWRARTWNIPSVLIHQEEIVFRRDQCIHQQGVNKPGVEGRRPGSSRNGESNDSRTCESNLPPRDLNPAAKIGVPINRRSTKRETQVIKTHDTIDVYFARTVTEAERKRASAIKWIREAKMDRKCSQFTCMSSAGELLRLELQTTARER</sequence>
<keyword evidence="3" id="KW-1185">Reference proteome</keyword>
<protein>
    <submittedName>
        <fullName evidence="2">Uncharacterized protein</fullName>
    </submittedName>
</protein>
<dbReference type="EMBL" id="BLXT01007004">
    <property type="protein sequence ID" value="GFO35726.1"/>
    <property type="molecule type" value="Genomic_DNA"/>
</dbReference>